<dbReference type="PANTHER" id="PTHR46399">
    <property type="entry name" value="B30.2/SPRY DOMAIN-CONTAINING PROTEIN"/>
    <property type="match status" value="1"/>
</dbReference>
<accession>A0A517XZX4</accession>
<reference evidence="2 3" key="1">
    <citation type="submission" date="2019-02" db="EMBL/GenBank/DDBJ databases">
        <title>Deep-cultivation of Planctomycetes and their phenomic and genomic characterization uncovers novel biology.</title>
        <authorList>
            <person name="Wiegand S."/>
            <person name="Jogler M."/>
            <person name="Boedeker C."/>
            <person name="Pinto D."/>
            <person name="Vollmers J."/>
            <person name="Rivas-Marin E."/>
            <person name="Kohn T."/>
            <person name="Peeters S.H."/>
            <person name="Heuer A."/>
            <person name="Rast P."/>
            <person name="Oberbeckmann S."/>
            <person name="Bunk B."/>
            <person name="Jeske O."/>
            <person name="Meyerdierks A."/>
            <person name="Storesund J.E."/>
            <person name="Kallscheuer N."/>
            <person name="Luecker S."/>
            <person name="Lage O.M."/>
            <person name="Pohl T."/>
            <person name="Merkel B.J."/>
            <person name="Hornburger P."/>
            <person name="Mueller R.-W."/>
            <person name="Bruemmer F."/>
            <person name="Labrenz M."/>
            <person name="Spormann A.M."/>
            <person name="Op den Camp H."/>
            <person name="Overmann J."/>
            <person name="Amann R."/>
            <person name="Jetten M.S.M."/>
            <person name="Mascher T."/>
            <person name="Medema M.H."/>
            <person name="Devos D.P."/>
            <person name="Kaster A.-K."/>
            <person name="Ovreas L."/>
            <person name="Rohde M."/>
            <person name="Galperin M.Y."/>
            <person name="Jogler C."/>
        </authorList>
    </citation>
    <scope>NUCLEOTIDE SEQUENCE [LARGE SCALE GENOMIC DNA]</scope>
    <source>
        <strain evidence="2 3">ETA_A1</strain>
    </source>
</reference>
<dbReference type="Proteomes" id="UP000319576">
    <property type="component" value="Chromosome"/>
</dbReference>
<dbReference type="RefSeq" id="WP_145243136.1">
    <property type="nucleotide sequence ID" value="NZ_CP036273.1"/>
</dbReference>
<dbReference type="InterPro" id="IPR003032">
    <property type="entry name" value="Ryanodine_rcpt"/>
</dbReference>
<sequence>MTYTPRPLDTSAVALTPDVLALTERLAAHAHDVWALGRLAQGWRYGPARDDVAKTHPSLVPYAELSESEKEFDRQTALGALRALLALGYTITPPAPAG</sequence>
<dbReference type="OrthoDB" id="227202at2"/>
<name>A0A517XZX4_9BACT</name>
<feature type="domain" description="Ryanodine receptor Ryr" evidence="1">
    <location>
        <begin position="3"/>
        <end position="92"/>
    </location>
</feature>
<proteinExistence type="predicted"/>
<dbReference type="Gene3D" id="1.10.490.160">
    <property type="match status" value="1"/>
</dbReference>
<dbReference type="KEGG" id="uli:ETAA1_50230"/>
<organism evidence="2 3">
    <name type="scientific">Urbifossiella limnaea</name>
    <dbReference type="NCBI Taxonomy" id="2528023"/>
    <lineage>
        <taxon>Bacteria</taxon>
        <taxon>Pseudomonadati</taxon>
        <taxon>Planctomycetota</taxon>
        <taxon>Planctomycetia</taxon>
        <taxon>Gemmatales</taxon>
        <taxon>Gemmataceae</taxon>
        <taxon>Urbifossiella</taxon>
    </lineage>
</organism>
<dbReference type="GO" id="GO:0005219">
    <property type="term" value="F:ryanodine-sensitive calcium-release channel activity"/>
    <property type="evidence" value="ECO:0007669"/>
    <property type="project" value="TreeGrafter"/>
</dbReference>
<dbReference type="Pfam" id="PF02026">
    <property type="entry name" value="RyR"/>
    <property type="match status" value="1"/>
</dbReference>
<dbReference type="AlphaFoldDB" id="A0A517XZX4"/>
<dbReference type="EMBL" id="CP036273">
    <property type="protein sequence ID" value="QDU23033.1"/>
    <property type="molecule type" value="Genomic_DNA"/>
</dbReference>
<evidence type="ECO:0000259" key="1">
    <source>
        <dbReference type="Pfam" id="PF02026"/>
    </source>
</evidence>
<keyword evidence="3" id="KW-1185">Reference proteome</keyword>
<evidence type="ECO:0000313" key="3">
    <source>
        <dbReference type="Proteomes" id="UP000319576"/>
    </source>
</evidence>
<dbReference type="PANTHER" id="PTHR46399:SF8">
    <property type="entry name" value="B30.2_SPRY DOMAIN-CONTAINING PROTEIN"/>
    <property type="match status" value="1"/>
</dbReference>
<dbReference type="GO" id="GO:0034704">
    <property type="term" value="C:calcium channel complex"/>
    <property type="evidence" value="ECO:0007669"/>
    <property type="project" value="TreeGrafter"/>
</dbReference>
<dbReference type="GO" id="GO:0014808">
    <property type="term" value="P:release of sequestered calcium ion into cytosol by sarcoplasmic reticulum"/>
    <property type="evidence" value="ECO:0007669"/>
    <property type="project" value="TreeGrafter"/>
</dbReference>
<protein>
    <submittedName>
        <fullName evidence="2">RyR domain protein</fullName>
    </submittedName>
</protein>
<dbReference type="InterPro" id="IPR015925">
    <property type="entry name" value="Ryanodine_IP3_receptor"/>
</dbReference>
<evidence type="ECO:0000313" key="2">
    <source>
        <dbReference type="EMBL" id="QDU23033.1"/>
    </source>
</evidence>
<gene>
    <name evidence="2" type="ORF">ETAA1_50230</name>
</gene>